<dbReference type="RefSeq" id="WP_100243811.1">
    <property type="nucleotide sequence ID" value="NZ_JARAVA010000454.1"/>
</dbReference>
<comment type="caution">
    <text evidence="2">The sequence shown here is derived from an EMBL/GenBank/DDBJ whole genome shotgun (WGS) entry which is preliminary data.</text>
</comment>
<dbReference type="EMBL" id="SPAZ01000228">
    <property type="protein sequence ID" value="TQE27424.1"/>
    <property type="molecule type" value="Genomic_DNA"/>
</dbReference>
<evidence type="ECO:0000313" key="3">
    <source>
        <dbReference type="Proteomes" id="UP000318720"/>
    </source>
</evidence>
<sequence length="67" mass="7059">MKHVNLRLPDDLHEQAVAAAAADDRSLNSWLVSVVRHAVESGETPNRPGGDSASPAPLRGSGHSPRP</sequence>
<gene>
    <name evidence="2" type="ORF">Sipo8835_27390</name>
</gene>
<dbReference type="Proteomes" id="UP000318720">
    <property type="component" value="Unassembled WGS sequence"/>
</dbReference>
<reference evidence="2 3" key="1">
    <citation type="submission" date="2019-03" db="EMBL/GenBank/DDBJ databases">
        <title>Comparative genomic analyses of the sweetpotato soil rot pathogen, Streptomyces ipomoeae.</title>
        <authorList>
            <person name="Ruschel Soares N."/>
            <person name="Badger J.H."/>
            <person name="Huguet-Tapia J.C."/>
            <person name="Clark C.A."/>
            <person name="Pettis G.S."/>
        </authorList>
    </citation>
    <scope>NUCLEOTIDE SEQUENCE [LARGE SCALE GENOMIC DNA]</scope>
    <source>
        <strain evidence="2 3">88-35</strain>
    </source>
</reference>
<proteinExistence type="predicted"/>
<evidence type="ECO:0000313" key="2">
    <source>
        <dbReference type="EMBL" id="TQE27424.1"/>
    </source>
</evidence>
<accession>A0AAE8W1F2</accession>
<dbReference type="SUPFAM" id="SSF47598">
    <property type="entry name" value="Ribbon-helix-helix"/>
    <property type="match status" value="1"/>
</dbReference>
<evidence type="ECO:0000256" key="1">
    <source>
        <dbReference type="SAM" id="MobiDB-lite"/>
    </source>
</evidence>
<organism evidence="2 3">
    <name type="scientific">Streptomyces ipomoeae</name>
    <dbReference type="NCBI Taxonomy" id="103232"/>
    <lineage>
        <taxon>Bacteria</taxon>
        <taxon>Bacillati</taxon>
        <taxon>Actinomycetota</taxon>
        <taxon>Actinomycetes</taxon>
        <taxon>Kitasatosporales</taxon>
        <taxon>Streptomycetaceae</taxon>
        <taxon>Streptomyces</taxon>
    </lineage>
</organism>
<dbReference type="InterPro" id="IPR008651">
    <property type="entry name" value="Uncharacterised_HicB"/>
</dbReference>
<dbReference type="InterPro" id="IPR013321">
    <property type="entry name" value="Arc_rbn_hlx_hlx"/>
</dbReference>
<dbReference type="Pfam" id="PF05534">
    <property type="entry name" value="HicB"/>
    <property type="match status" value="1"/>
</dbReference>
<dbReference type="AlphaFoldDB" id="A0AAE8W1F2"/>
<protein>
    <submittedName>
        <fullName evidence="2">Toxin-antitoxin system HicB family antitoxin</fullName>
    </submittedName>
</protein>
<name>A0AAE8W1F2_9ACTN</name>
<dbReference type="GO" id="GO:0006355">
    <property type="term" value="P:regulation of DNA-templated transcription"/>
    <property type="evidence" value="ECO:0007669"/>
    <property type="project" value="InterPro"/>
</dbReference>
<feature type="region of interest" description="Disordered" evidence="1">
    <location>
        <begin position="40"/>
        <end position="67"/>
    </location>
</feature>
<dbReference type="InterPro" id="IPR010985">
    <property type="entry name" value="Ribbon_hlx_hlx"/>
</dbReference>
<dbReference type="Gene3D" id="1.10.1220.10">
    <property type="entry name" value="Met repressor-like"/>
    <property type="match status" value="1"/>
</dbReference>